<proteinExistence type="predicted"/>
<gene>
    <name evidence="2" type="ORF">GLP40_23440</name>
</gene>
<evidence type="ECO:0000256" key="1">
    <source>
        <dbReference type="SAM" id="SignalP"/>
    </source>
</evidence>
<feature type="chain" id="PRO_5026276384" description="Lipoprotein" evidence="1">
    <location>
        <begin position="24"/>
        <end position="139"/>
    </location>
</feature>
<keyword evidence="3" id="KW-1185">Reference proteome</keyword>
<evidence type="ECO:0000313" key="2">
    <source>
        <dbReference type="EMBL" id="MTE15712.1"/>
    </source>
</evidence>
<accession>A0A6I3L0A5</accession>
<evidence type="ECO:0000313" key="3">
    <source>
        <dbReference type="Proteomes" id="UP000432464"/>
    </source>
</evidence>
<evidence type="ECO:0008006" key="4">
    <source>
        <dbReference type="Google" id="ProtNLM"/>
    </source>
</evidence>
<dbReference type="PROSITE" id="PS51257">
    <property type="entry name" value="PROKAR_LIPOPROTEIN"/>
    <property type="match status" value="1"/>
</dbReference>
<name>A0A6I3L0A5_9NOCA</name>
<keyword evidence="1" id="KW-0732">Signal</keyword>
<comment type="caution">
    <text evidence="2">The sequence shown here is derived from an EMBL/GenBank/DDBJ whole genome shotgun (WGS) entry which is preliminary data.</text>
</comment>
<reference evidence="2 3" key="1">
    <citation type="submission" date="2019-11" db="EMBL/GenBank/DDBJ databases">
        <title>Nocardia sp. nov. CT2-14 isolated from soil.</title>
        <authorList>
            <person name="Kanchanasin P."/>
            <person name="Tanasupawat S."/>
            <person name="Yuki M."/>
            <person name="Kudo T."/>
        </authorList>
    </citation>
    <scope>NUCLEOTIDE SEQUENCE [LARGE SCALE GENOMIC DNA]</scope>
    <source>
        <strain evidence="2 3">CT2-14</strain>
    </source>
</reference>
<dbReference type="AlphaFoldDB" id="A0A6I3L0A5"/>
<organism evidence="2 3">
    <name type="scientific">Nocardia aurantiaca</name>
    <dbReference type="NCBI Taxonomy" id="2675850"/>
    <lineage>
        <taxon>Bacteria</taxon>
        <taxon>Bacillati</taxon>
        <taxon>Actinomycetota</taxon>
        <taxon>Actinomycetes</taxon>
        <taxon>Mycobacteriales</taxon>
        <taxon>Nocardiaceae</taxon>
        <taxon>Nocardia</taxon>
    </lineage>
</organism>
<dbReference type="Proteomes" id="UP000432464">
    <property type="component" value="Unassembled WGS sequence"/>
</dbReference>
<protein>
    <recommendedName>
        <fullName evidence="4">Lipoprotein</fullName>
    </recommendedName>
</protein>
<feature type="signal peptide" evidence="1">
    <location>
        <begin position="1"/>
        <end position="23"/>
    </location>
</feature>
<sequence length="139" mass="14534">MALRHVIPPTARTALWLCVAATAAVVAVGCANSTAPGVPGTDAPQSSGAPTITADAAKQLCDMIRPEVDKWRTDGPAEARLKFNATVQDWALRNNGVNIAVMRNRSVIDRTTIATCPDVHDAAVQAIQFPDLASGLAGF</sequence>
<dbReference type="EMBL" id="WMBB01000011">
    <property type="protein sequence ID" value="MTE15712.1"/>
    <property type="molecule type" value="Genomic_DNA"/>
</dbReference>